<reference evidence="2 3" key="1">
    <citation type="submission" date="2017-08" db="EMBL/GenBank/DDBJ databases">
        <title>Infants hospitalized years apart are colonized by the same room-sourced microbial strains.</title>
        <authorList>
            <person name="Brooks B."/>
            <person name="Olm M.R."/>
            <person name="Firek B.A."/>
            <person name="Baker R."/>
            <person name="Thomas B.C."/>
            <person name="Morowitz M.J."/>
            <person name="Banfield J.F."/>
        </authorList>
    </citation>
    <scope>NUCLEOTIDE SEQUENCE [LARGE SCALE GENOMIC DNA]</scope>
    <source>
        <strain evidence="2">S2_005_002_R2_33</strain>
    </source>
</reference>
<name>A0A2W5Q6F3_9SPHN</name>
<dbReference type="EMBL" id="QFPX01000040">
    <property type="protein sequence ID" value="PZQ50293.1"/>
    <property type="molecule type" value="Genomic_DNA"/>
</dbReference>
<sequence>MSRDNEQFGEGAQAEEHRITRTTSEGVDAQNATEFDMRNGIAGAEAKPFSKASGQLPASSEVAAEPDQPAGEQQDLISGRRNAGREDGADGKRP</sequence>
<evidence type="ECO:0000313" key="3">
    <source>
        <dbReference type="Proteomes" id="UP000249082"/>
    </source>
</evidence>
<comment type="caution">
    <text evidence="2">The sequence shown here is derived from an EMBL/GenBank/DDBJ whole genome shotgun (WGS) entry which is preliminary data.</text>
</comment>
<protein>
    <submittedName>
        <fullName evidence="2">Uncharacterized protein</fullName>
    </submittedName>
</protein>
<evidence type="ECO:0000256" key="1">
    <source>
        <dbReference type="SAM" id="MobiDB-lite"/>
    </source>
</evidence>
<organism evidence="2 3">
    <name type="scientific">Novosphingobium pentaromativorans</name>
    <dbReference type="NCBI Taxonomy" id="205844"/>
    <lineage>
        <taxon>Bacteria</taxon>
        <taxon>Pseudomonadati</taxon>
        <taxon>Pseudomonadota</taxon>
        <taxon>Alphaproteobacteria</taxon>
        <taxon>Sphingomonadales</taxon>
        <taxon>Sphingomonadaceae</taxon>
        <taxon>Novosphingobium</taxon>
    </lineage>
</organism>
<feature type="compositionally biased region" description="Polar residues" evidence="1">
    <location>
        <begin position="21"/>
        <end position="33"/>
    </location>
</feature>
<accession>A0A2W5Q6F3</accession>
<dbReference type="AlphaFoldDB" id="A0A2W5Q6F3"/>
<proteinExistence type="predicted"/>
<feature type="region of interest" description="Disordered" evidence="1">
    <location>
        <begin position="1"/>
        <end position="94"/>
    </location>
</feature>
<feature type="compositionally biased region" description="Basic and acidic residues" evidence="1">
    <location>
        <begin position="83"/>
        <end position="94"/>
    </location>
</feature>
<evidence type="ECO:0000313" key="2">
    <source>
        <dbReference type="EMBL" id="PZQ50293.1"/>
    </source>
</evidence>
<gene>
    <name evidence="2" type="ORF">DI555_23045</name>
</gene>
<dbReference type="Proteomes" id="UP000249082">
    <property type="component" value="Unassembled WGS sequence"/>
</dbReference>